<evidence type="ECO:0000313" key="3">
    <source>
        <dbReference type="Proteomes" id="UP000030746"/>
    </source>
</evidence>
<evidence type="ECO:0000256" key="1">
    <source>
        <dbReference type="SAM" id="MobiDB-lite"/>
    </source>
</evidence>
<dbReference type="Proteomes" id="UP000030746">
    <property type="component" value="Unassembled WGS sequence"/>
</dbReference>
<gene>
    <name evidence="2" type="ORF">LOTGIDRAFT_228905</name>
</gene>
<feature type="compositionally biased region" description="Basic and acidic residues" evidence="1">
    <location>
        <begin position="140"/>
        <end position="149"/>
    </location>
</feature>
<dbReference type="OMA" id="ANNPVEG"/>
<feature type="region of interest" description="Disordered" evidence="1">
    <location>
        <begin position="921"/>
        <end position="943"/>
    </location>
</feature>
<feature type="region of interest" description="Disordered" evidence="1">
    <location>
        <begin position="546"/>
        <end position="566"/>
    </location>
</feature>
<feature type="compositionally biased region" description="Basic and acidic residues" evidence="1">
    <location>
        <begin position="368"/>
        <end position="401"/>
    </location>
</feature>
<feature type="compositionally biased region" description="Basic and acidic residues" evidence="1">
    <location>
        <begin position="1"/>
        <end position="16"/>
    </location>
</feature>
<feature type="region of interest" description="Disordered" evidence="1">
    <location>
        <begin position="113"/>
        <end position="189"/>
    </location>
</feature>
<sequence length="1267" mass="141574">MSKRRSSIEGDIDNKVLDSSLSAESSDETEKLIVDLNSASELKISPYNSRVNAKAINAKCKVSQSEMVNLNHDLNGNTEKVPKTFQSKKKQTSTESDSDFASKLQYCVDMLSDSDPNETLETSTNRVQKVNDMEPCVLKHVKDPNERELMSPPKSVPKKKKCENKNLLDSESQKSANRSPNVSENVAPDSVSNILTDSDLNLVQTQSVVNRILDLSKSVALNVQTQNVTHRSPVENNYEEPKHNTISYFTWKIPQQLTFSDKNLLSCKYQEQTRVFGIQDVPLSDPRTKITRDNISDTNIAPKTPKLVPYTRVNEAAAIDLMLKDRNKKVNKSASFGETHKDHKKKTSSKSKDSEKESGTMADITDNDGVKIRLDLPHKRQERETAVKTSRSDIASKDTKQQKTIISKNEDREMQCTSTDMKKTTKKTSTKKLSSLKSNKGEKSVSKTKPLTQKSAKSKEKSAISNDLRHEFVTENITNKELEHSERKSDTVETDSLPSPRSHLPLVDTSVVKDESHSIELTTLESVTKPNESSGISNQFQSTEAIEVKSEPNSEPAPPTSSGLNAFSGMFMTNLAGSSNETEFLKRLKKMEEEIQMMKSAAIQSLQSKVIFKTENVFTSQESDGQQILEAGTNDNPIIIPSSSDVATDISRALVNESKSTFSESGNVVGNQSDNRPDKSQSTNKSSENVSKDVDCPLSPLSPVKTSNIGKSVSKTVPIRGDADSSSVHSALQTCNSKNMTKVSMNTTEDSNSSNNSSFSVHSTDSSVSSSYNTNNVRNSFTKHETLVSCNISDTDETLSESSEDDMDIETDLHYDNNMDINQNATEVLKTDLDMSSDSEDASKHHSNILPQNVQTPNHVVKNMKTPMKQDIRSPWNRISPVPKFVSPENVNCDSKLLALVNLATLDLHLSGHDVPFENKALSSKNENNSNASPEVLSSTPCFRKTRSHGKSFKTCLPELKSNDVIDSNMVKFDNRLKNNESNSSFLTPVNSPSIEKRDTSKASLTESPIPMASSDTPTSPEFEIEKSIITDGLKTHSDQPPAEIQLPQEVKRSPNIEDFKIFQSVENDTVEDTPEPISEKEDGEITQDSLIVNDNQKQLSVNTDSVYFVIDTKVDENDELFKCSDAENSLSEKPSKRLVTPKKKQMCSVKTRSSPRIRTNTLHDRLGVRDRTERRASDANNKRKKRRSPSPRLPRSNGRRRLYDNDNIKSDHKSDSKPMRKPLTDSPRDRDRDNERLRHKDEPRWRNSRDRSNRDRNRSGNCRSRS</sequence>
<feature type="compositionally biased region" description="Polar residues" evidence="1">
    <location>
        <begin position="117"/>
        <end position="128"/>
    </location>
</feature>
<dbReference type="HOGENOM" id="CLU_264297_0_0_1"/>
<evidence type="ECO:0000313" key="2">
    <source>
        <dbReference type="EMBL" id="ESO88935.1"/>
    </source>
</evidence>
<dbReference type="CTD" id="20247827"/>
<feature type="compositionally biased region" description="Polar residues" evidence="1">
    <location>
        <begin position="921"/>
        <end position="941"/>
    </location>
</feature>
<feature type="compositionally biased region" description="Basic and acidic residues" evidence="1">
    <location>
        <begin position="1162"/>
        <end position="1182"/>
    </location>
</feature>
<feature type="compositionally biased region" description="Polar residues" evidence="1">
    <location>
        <begin position="173"/>
        <end position="189"/>
    </location>
</feature>
<dbReference type="KEGG" id="lgi:LOTGIDRAFT_228905"/>
<organism evidence="2 3">
    <name type="scientific">Lottia gigantea</name>
    <name type="common">Giant owl limpet</name>
    <dbReference type="NCBI Taxonomy" id="225164"/>
    <lineage>
        <taxon>Eukaryota</taxon>
        <taxon>Metazoa</taxon>
        <taxon>Spiralia</taxon>
        <taxon>Lophotrochozoa</taxon>
        <taxon>Mollusca</taxon>
        <taxon>Gastropoda</taxon>
        <taxon>Patellogastropoda</taxon>
        <taxon>Lottioidea</taxon>
        <taxon>Lottiidae</taxon>
        <taxon>Lottia</taxon>
    </lineage>
</organism>
<feature type="compositionally biased region" description="Low complexity" evidence="1">
    <location>
        <begin position="744"/>
        <end position="773"/>
    </location>
</feature>
<dbReference type="RefSeq" id="XP_009059985.1">
    <property type="nucleotide sequence ID" value="XM_009061737.1"/>
</dbReference>
<feature type="region of interest" description="Disordered" evidence="1">
    <location>
        <begin position="1"/>
        <end position="29"/>
    </location>
</feature>
<dbReference type="GeneID" id="20247827"/>
<feature type="region of interest" description="Disordered" evidence="1">
    <location>
        <begin position="659"/>
        <end position="773"/>
    </location>
</feature>
<feature type="region of interest" description="Disordered" evidence="1">
    <location>
        <begin position="979"/>
        <end position="1020"/>
    </location>
</feature>
<feature type="region of interest" description="Disordered" evidence="1">
    <location>
        <begin position="331"/>
        <end position="504"/>
    </location>
</feature>
<feature type="compositionally biased region" description="Basic and acidic residues" evidence="1">
    <location>
        <begin position="163"/>
        <end position="172"/>
    </location>
</feature>
<dbReference type="AlphaFoldDB" id="V4A1Z3"/>
<feature type="compositionally biased region" description="Basic and acidic residues" evidence="1">
    <location>
        <begin position="1202"/>
        <end position="1259"/>
    </location>
</feature>
<feature type="compositionally biased region" description="Polar residues" evidence="1">
    <location>
        <begin position="659"/>
        <end position="689"/>
    </location>
</feature>
<feature type="compositionally biased region" description="Polar residues" evidence="1">
    <location>
        <begin position="724"/>
        <end position="743"/>
    </location>
</feature>
<protein>
    <submittedName>
        <fullName evidence="2">Uncharacterized protein</fullName>
    </submittedName>
</protein>
<feature type="compositionally biased region" description="Basic and acidic residues" evidence="1">
    <location>
        <begin position="457"/>
        <end position="491"/>
    </location>
</feature>
<dbReference type="EMBL" id="KB202619">
    <property type="protein sequence ID" value="ESO88935.1"/>
    <property type="molecule type" value="Genomic_DNA"/>
</dbReference>
<feature type="compositionally biased region" description="Polar residues" evidence="1">
    <location>
        <begin position="980"/>
        <end position="994"/>
    </location>
</feature>
<keyword evidence="3" id="KW-1185">Reference proteome</keyword>
<feature type="compositionally biased region" description="Polar residues" evidence="1">
    <location>
        <begin position="704"/>
        <end position="715"/>
    </location>
</feature>
<reference evidence="2 3" key="1">
    <citation type="journal article" date="2013" name="Nature">
        <title>Insights into bilaterian evolution from three spiralian genomes.</title>
        <authorList>
            <person name="Simakov O."/>
            <person name="Marletaz F."/>
            <person name="Cho S.J."/>
            <person name="Edsinger-Gonzales E."/>
            <person name="Havlak P."/>
            <person name="Hellsten U."/>
            <person name="Kuo D.H."/>
            <person name="Larsson T."/>
            <person name="Lv J."/>
            <person name="Arendt D."/>
            <person name="Savage R."/>
            <person name="Osoegawa K."/>
            <person name="de Jong P."/>
            <person name="Grimwood J."/>
            <person name="Chapman J.A."/>
            <person name="Shapiro H."/>
            <person name="Aerts A."/>
            <person name="Otillar R.P."/>
            <person name="Terry A.Y."/>
            <person name="Boore J.L."/>
            <person name="Grigoriev I.V."/>
            <person name="Lindberg D.R."/>
            <person name="Seaver E.C."/>
            <person name="Weisblat D.A."/>
            <person name="Putnam N.H."/>
            <person name="Rokhsar D.S."/>
        </authorList>
    </citation>
    <scope>NUCLEOTIDE SEQUENCE [LARGE SCALE GENOMIC DNA]</scope>
</reference>
<feature type="compositionally biased region" description="Polar residues" evidence="1">
    <location>
        <begin position="1149"/>
        <end position="1161"/>
    </location>
</feature>
<feature type="region of interest" description="Disordered" evidence="1">
    <location>
        <begin position="73"/>
        <end position="99"/>
    </location>
</feature>
<feature type="region of interest" description="Disordered" evidence="1">
    <location>
        <begin position="1127"/>
        <end position="1267"/>
    </location>
</feature>
<accession>V4A1Z3</accession>
<name>V4A1Z3_LOTGI</name>
<proteinExistence type="predicted"/>